<evidence type="ECO:0000256" key="6">
    <source>
        <dbReference type="ARBA" id="ARBA00023049"/>
    </source>
</evidence>
<evidence type="ECO:0000256" key="7">
    <source>
        <dbReference type="SAM" id="MobiDB-lite"/>
    </source>
</evidence>
<dbReference type="CDD" id="cd07324">
    <property type="entry name" value="M48C_Oma1-like"/>
    <property type="match status" value="1"/>
</dbReference>
<dbReference type="InterPro" id="IPR051156">
    <property type="entry name" value="Mito/Outer_Membr_Metalloprot"/>
</dbReference>
<dbReference type="EMBL" id="JBHRSV010000028">
    <property type="protein sequence ID" value="MFC2927379.1"/>
    <property type="molecule type" value="Genomic_DNA"/>
</dbReference>
<dbReference type="Gene3D" id="1.25.40.10">
    <property type="entry name" value="Tetratricopeptide repeat domain"/>
    <property type="match status" value="1"/>
</dbReference>
<evidence type="ECO:0000256" key="2">
    <source>
        <dbReference type="ARBA" id="ARBA00022670"/>
    </source>
</evidence>
<dbReference type="RefSeq" id="WP_343163363.1">
    <property type="nucleotide sequence ID" value="NZ_JBHRSV010000028.1"/>
</dbReference>
<dbReference type="GO" id="GO:0008237">
    <property type="term" value="F:metallopeptidase activity"/>
    <property type="evidence" value="ECO:0007669"/>
    <property type="project" value="UniProtKB-KW"/>
</dbReference>
<feature type="compositionally biased region" description="Basic and acidic residues" evidence="7">
    <location>
        <begin position="445"/>
        <end position="463"/>
    </location>
</feature>
<accession>A0ABV7A170</accession>
<feature type="region of interest" description="Disordered" evidence="7">
    <location>
        <begin position="439"/>
        <end position="463"/>
    </location>
</feature>
<feature type="domain" description="Peptidase M48" evidence="9">
    <location>
        <begin position="37"/>
        <end position="220"/>
    </location>
</feature>
<gene>
    <name evidence="10" type="ORF">ACFOOR_14820</name>
</gene>
<dbReference type="PANTHER" id="PTHR22726:SF1">
    <property type="entry name" value="METALLOENDOPEPTIDASE OMA1, MITOCHONDRIAL"/>
    <property type="match status" value="1"/>
</dbReference>
<dbReference type="Gene3D" id="3.30.2010.10">
    <property type="entry name" value="Metalloproteases ('zincins'), catalytic domain"/>
    <property type="match status" value="1"/>
</dbReference>
<comment type="cofactor">
    <cofactor evidence="1">
        <name>Zn(2+)</name>
        <dbReference type="ChEBI" id="CHEBI:29105"/>
    </cofactor>
</comment>
<feature type="signal peptide" evidence="8">
    <location>
        <begin position="1"/>
        <end position="21"/>
    </location>
</feature>
<dbReference type="InterPro" id="IPR001915">
    <property type="entry name" value="Peptidase_M48"/>
</dbReference>
<evidence type="ECO:0000256" key="5">
    <source>
        <dbReference type="ARBA" id="ARBA00022833"/>
    </source>
</evidence>
<dbReference type="EC" id="3.4.24.-" evidence="10"/>
<evidence type="ECO:0000313" key="10">
    <source>
        <dbReference type="EMBL" id="MFC2927379.1"/>
    </source>
</evidence>
<dbReference type="Pfam" id="PF01435">
    <property type="entry name" value="Peptidase_M48"/>
    <property type="match status" value="1"/>
</dbReference>
<evidence type="ECO:0000256" key="4">
    <source>
        <dbReference type="ARBA" id="ARBA00022801"/>
    </source>
</evidence>
<keyword evidence="2" id="KW-0645">Protease</keyword>
<proteinExistence type="predicted"/>
<keyword evidence="6 10" id="KW-0482">Metalloprotease</keyword>
<keyword evidence="4 10" id="KW-0378">Hydrolase</keyword>
<evidence type="ECO:0000256" key="8">
    <source>
        <dbReference type="SAM" id="SignalP"/>
    </source>
</evidence>
<protein>
    <submittedName>
        <fullName evidence="10">M48 family metalloprotease</fullName>
        <ecNumber evidence="10">3.4.24.-</ecNumber>
    </submittedName>
</protein>
<dbReference type="PANTHER" id="PTHR22726">
    <property type="entry name" value="METALLOENDOPEPTIDASE OMA1"/>
    <property type="match status" value="1"/>
</dbReference>
<dbReference type="SUPFAM" id="SSF48452">
    <property type="entry name" value="TPR-like"/>
    <property type="match status" value="1"/>
</dbReference>
<dbReference type="InterPro" id="IPR011990">
    <property type="entry name" value="TPR-like_helical_dom_sf"/>
</dbReference>
<reference evidence="11" key="1">
    <citation type="journal article" date="2019" name="Int. J. Syst. Evol. Microbiol.">
        <title>The Global Catalogue of Microorganisms (GCM) 10K type strain sequencing project: providing services to taxonomists for standard genome sequencing and annotation.</title>
        <authorList>
            <consortium name="The Broad Institute Genomics Platform"/>
            <consortium name="The Broad Institute Genome Sequencing Center for Infectious Disease"/>
            <person name="Wu L."/>
            <person name="Ma J."/>
        </authorList>
    </citation>
    <scope>NUCLEOTIDE SEQUENCE [LARGE SCALE GENOMIC DNA]</scope>
    <source>
        <strain evidence="11">KCTC 52487</strain>
    </source>
</reference>
<sequence length="463" mass="50982">MRALIAAISAAALSIALPATAAAQTLLRDTEIEVMLRAYTDPLIVAAGLDPNDVDMYLIGDPEINAFVTGGQNIFVNTGTIMEAENPLQLKGVLAHETGHIAGAHLVRMSEAGRGAMVPMFVSIGLGLIAAMAGEGGAASALIASGPQFGALNFYTHTRAQESAADQAALQYLTATGQSGEGLVEFFERFRYQEVFTPARRFRYFLTHPLSSERITALRHGVDQSPYADVTATPEEQAELERIQAKIFGFMAPPGQVFARYPQSDTSLPARYARAVAYYQDAQLDRARGEIESLIAEEPENPYFFELYGQMLFESGHAAEAIGYHQTSVDLMPTAPLLRINLAMAMIASDQDGHLEAARDHLRVALDMEPDNAFAWYNLSLVHERMGNTALAQLAVAEQSYYTGNRMRAFQFAQRAMQELEPGTTARFRAAELIAVSQPTDEEIREMQRQRRQQERQRQQQGR</sequence>
<keyword evidence="11" id="KW-1185">Reference proteome</keyword>
<evidence type="ECO:0000259" key="9">
    <source>
        <dbReference type="Pfam" id="PF01435"/>
    </source>
</evidence>
<feature type="chain" id="PRO_5045416120" evidence="8">
    <location>
        <begin position="22"/>
        <end position="463"/>
    </location>
</feature>
<name>A0ABV7A170_9PROT</name>
<keyword evidence="3" id="KW-0479">Metal-binding</keyword>
<dbReference type="Proteomes" id="UP001595379">
    <property type="component" value="Unassembled WGS sequence"/>
</dbReference>
<comment type="caution">
    <text evidence="10">The sequence shown here is derived from an EMBL/GenBank/DDBJ whole genome shotgun (WGS) entry which is preliminary data.</text>
</comment>
<evidence type="ECO:0000313" key="11">
    <source>
        <dbReference type="Proteomes" id="UP001595379"/>
    </source>
</evidence>
<keyword evidence="8" id="KW-0732">Signal</keyword>
<evidence type="ECO:0000256" key="1">
    <source>
        <dbReference type="ARBA" id="ARBA00001947"/>
    </source>
</evidence>
<organism evidence="10 11">
    <name type="scientific">Hyphobacterium vulgare</name>
    <dbReference type="NCBI Taxonomy" id="1736751"/>
    <lineage>
        <taxon>Bacteria</taxon>
        <taxon>Pseudomonadati</taxon>
        <taxon>Pseudomonadota</taxon>
        <taxon>Alphaproteobacteria</taxon>
        <taxon>Maricaulales</taxon>
        <taxon>Maricaulaceae</taxon>
        <taxon>Hyphobacterium</taxon>
    </lineage>
</organism>
<evidence type="ECO:0000256" key="3">
    <source>
        <dbReference type="ARBA" id="ARBA00022723"/>
    </source>
</evidence>
<keyword evidence="5" id="KW-0862">Zinc</keyword>